<evidence type="ECO:0000313" key="2">
    <source>
        <dbReference type="Proteomes" id="UP001178303"/>
    </source>
</evidence>
<dbReference type="EMBL" id="CP126099">
    <property type="protein sequence ID" value="WHY28113.1"/>
    <property type="molecule type" value="Genomic_DNA"/>
</dbReference>
<dbReference type="Proteomes" id="UP001178303">
    <property type="component" value="Chromosome"/>
</dbReference>
<evidence type="ECO:0008006" key="3">
    <source>
        <dbReference type="Google" id="ProtNLM"/>
    </source>
</evidence>
<dbReference type="AlphaFoldDB" id="A0AA95LQF3"/>
<organism evidence="1 2">
    <name type="scientific">Bacillus wiedmannii</name>
    <dbReference type="NCBI Taxonomy" id="1890302"/>
    <lineage>
        <taxon>Bacteria</taxon>
        <taxon>Bacillati</taxon>
        <taxon>Bacillota</taxon>
        <taxon>Bacilli</taxon>
        <taxon>Bacillales</taxon>
        <taxon>Bacillaceae</taxon>
        <taxon>Bacillus</taxon>
        <taxon>Bacillus cereus group</taxon>
    </lineage>
</organism>
<protein>
    <recommendedName>
        <fullName evidence="3">DNA-binding protein</fullName>
    </recommendedName>
</protein>
<dbReference type="RefSeq" id="WP_283882711.1">
    <property type="nucleotide sequence ID" value="NZ_CP126099.1"/>
</dbReference>
<name>A0AA95LQF3_9BACI</name>
<evidence type="ECO:0000313" key="1">
    <source>
        <dbReference type="EMBL" id="WHY28113.1"/>
    </source>
</evidence>
<accession>A0AA95LQF3</accession>
<proteinExistence type="predicted"/>
<gene>
    <name evidence="1" type="ORF">QNH45_21870</name>
</gene>
<sequence length="82" mass="9642">MSDVYIMQPFDKREWAKENILLTSEAIEILGISRSRMNVLLKKGQLEPIKRTGATSLFLREDIMKKKEELIEKRRIYGSKND</sequence>
<reference evidence="1" key="1">
    <citation type="submission" date="2023-05" db="EMBL/GenBank/DDBJ databases">
        <title>Comparative genomics of Bacillaceae isolates and their secondary metabolite potential.</title>
        <authorList>
            <person name="Song L."/>
            <person name="Nielsen L.J."/>
            <person name="Mohite O."/>
            <person name="Xu X."/>
            <person name="Weber T."/>
            <person name="Kovacs A.T."/>
        </authorList>
    </citation>
    <scope>NUCLEOTIDE SEQUENCE</scope>
    <source>
        <strain evidence="1">LN15</strain>
    </source>
</reference>